<evidence type="ECO:0000313" key="3">
    <source>
        <dbReference type="Proteomes" id="UP000008817"/>
    </source>
</evidence>
<evidence type="ECO:0000256" key="1">
    <source>
        <dbReference type="SAM" id="MobiDB-lite"/>
    </source>
</evidence>
<dbReference type="HOGENOM" id="CLU_721350_0_0_5"/>
<protein>
    <submittedName>
        <fullName evidence="2">Uncharacterized protein</fullName>
    </submittedName>
</protein>
<accession>B3PUG2</accession>
<dbReference type="Proteomes" id="UP000008817">
    <property type="component" value="Chromosome"/>
</dbReference>
<sequence>MTQPKAAKPESLEAKFHLLAMLPYDKRAKRKHSLVFGFILDWYHSTYGDALASVRHIVATIKERDPSGVGLYAGDVHSALTDLVSWGYLTQHKGSGRTASRYVPAWDKTSSVHKTPNTTEDEISVRKNQNTSVRETPNTNGDSVHKIPNEDPPTGPGLQTREHVVGNMFDAAPVAPPAVGLEATAAGPASGDRFAEFWSVWPRKHGKKKAQAEWAKLDGDISAIIAAARTWSDHYAKNGVDKKWIPEPANWLKGERWDEDLPIIHGDAKGAAIAKAKANAPAKKTDPARNTEPRVVDIIEADLVDTDTGKDIVLSFSERNTPTTWEHRITIEDRNIDRQQKGGREFGHLVAALGLASVDDTSELLHPVTVRRQGSELEYAPANDNDLREAA</sequence>
<feature type="region of interest" description="Disordered" evidence="1">
    <location>
        <begin position="108"/>
        <end position="156"/>
    </location>
</feature>
<dbReference type="AlphaFoldDB" id="B3PUG2"/>
<evidence type="ECO:0000313" key="2">
    <source>
        <dbReference type="EMBL" id="ACE92043.1"/>
    </source>
</evidence>
<proteinExistence type="predicted"/>
<name>B3PUG2_RHIE6</name>
<organism evidence="2 3">
    <name type="scientific">Rhizobium etli (strain CIAT 652)</name>
    <dbReference type="NCBI Taxonomy" id="491916"/>
    <lineage>
        <taxon>Bacteria</taxon>
        <taxon>Pseudomonadati</taxon>
        <taxon>Pseudomonadota</taxon>
        <taxon>Alphaproteobacteria</taxon>
        <taxon>Hyphomicrobiales</taxon>
        <taxon>Rhizobiaceae</taxon>
        <taxon>Rhizobium/Agrobacterium group</taxon>
        <taxon>Rhizobium</taxon>
    </lineage>
</organism>
<dbReference type="EMBL" id="CP001074">
    <property type="protein sequence ID" value="ACE92043.1"/>
    <property type="molecule type" value="Genomic_DNA"/>
</dbReference>
<feature type="compositionally biased region" description="Polar residues" evidence="1">
    <location>
        <begin position="108"/>
        <end position="118"/>
    </location>
</feature>
<feature type="compositionally biased region" description="Polar residues" evidence="1">
    <location>
        <begin position="126"/>
        <end position="142"/>
    </location>
</feature>
<dbReference type="eggNOG" id="ENOG5030V1R">
    <property type="taxonomic scope" value="Bacteria"/>
</dbReference>
<gene>
    <name evidence="2" type="ordered locus">RHECIAT_CH0003095</name>
</gene>
<dbReference type="KEGG" id="rec:RHECIAT_CH0003095"/>
<reference evidence="2 3" key="1">
    <citation type="submission" date="2008-04" db="EMBL/GenBank/DDBJ databases">
        <title>Genome diversity and DNA divergence of Rhizobium etli.</title>
        <authorList>
            <person name="Gonzalez V."/>
            <person name="Acosta J.L."/>
            <person name="Santamaria R.I."/>
            <person name="Bustos P."/>
            <person name="Hernandez-Gonzalez I.L."/>
            <person name="Fernandez J.L."/>
            <person name="Diaz R."/>
            <person name="Flores M."/>
            <person name="Mora J."/>
            <person name="Palacios R."/>
            <person name="Davila G."/>
        </authorList>
    </citation>
    <scope>NUCLEOTIDE SEQUENCE [LARGE SCALE GENOMIC DNA]</scope>
    <source>
        <strain evidence="2 3">CIAT 652</strain>
    </source>
</reference>